<evidence type="ECO:0000256" key="4">
    <source>
        <dbReference type="ARBA" id="ARBA00023125"/>
    </source>
</evidence>
<organism evidence="9 10">
    <name type="scientific">Actinophytocola algeriensis</name>
    <dbReference type="NCBI Taxonomy" id="1768010"/>
    <lineage>
        <taxon>Bacteria</taxon>
        <taxon>Bacillati</taxon>
        <taxon>Actinomycetota</taxon>
        <taxon>Actinomycetes</taxon>
        <taxon>Pseudonocardiales</taxon>
        <taxon>Pseudonocardiaceae</taxon>
    </lineage>
</organism>
<dbReference type="GO" id="GO:0003677">
    <property type="term" value="F:DNA binding"/>
    <property type="evidence" value="ECO:0007669"/>
    <property type="project" value="UniProtKB-KW"/>
</dbReference>
<dbReference type="GO" id="GO:0016987">
    <property type="term" value="F:sigma factor activity"/>
    <property type="evidence" value="ECO:0007669"/>
    <property type="project" value="UniProtKB-KW"/>
</dbReference>
<keyword evidence="10" id="KW-1185">Reference proteome</keyword>
<feature type="domain" description="RNA polymerase sigma-70 region 2" evidence="7">
    <location>
        <begin position="26"/>
        <end position="91"/>
    </location>
</feature>
<dbReference type="Pfam" id="PF08281">
    <property type="entry name" value="Sigma70_r4_2"/>
    <property type="match status" value="1"/>
</dbReference>
<evidence type="ECO:0000313" key="10">
    <source>
        <dbReference type="Proteomes" id="UP000520767"/>
    </source>
</evidence>
<feature type="region of interest" description="Disordered" evidence="6">
    <location>
        <begin position="318"/>
        <end position="415"/>
    </location>
</feature>
<evidence type="ECO:0000313" key="9">
    <source>
        <dbReference type="EMBL" id="MBB4907681.1"/>
    </source>
</evidence>
<accession>A0A7W7VEW4</accession>
<feature type="domain" description="RNA polymerase sigma factor 70 region 4 type 2" evidence="8">
    <location>
        <begin position="124"/>
        <end position="170"/>
    </location>
</feature>
<dbReference type="Gene3D" id="1.10.10.10">
    <property type="entry name" value="Winged helix-like DNA-binding domain superfamily/Winged helix DNA-binding domain"/>
    <property type="match status" value="1"/>
</dbReference>
<evidence type="ECO:0000256" key="1">
    <source>
        <dbReference type="ARBA" id="ARBA00010641"/>
    </source>
</evidence>
<dbReference type="NCBIfam" id="TIGR02937">
    <property type="entry name" value="sigma70-ECF"/>
    <property type="match status" value="1"/>
</dbReference>
<dbReference type="Pfam" id="PF04542">
    <property type="entry name" value="Sigma70_r2"/>
    <property type="match status" value="1"/>
</dbReference>
<dbReference type="GO" id="GO:0006352">
    <property type="term" value="P:DNA-templated transcription initiation"/>
    <property type="evidence" value="ECO:0007669"/>
    <property type="project" value="InterPro"/>
</dbReference>
<feature type="compositionally biased region" description="Basic and acidic residues" evidence="6">
    <location>
        <begin position="369"/>
        <end position="415"/>
    </location>
</feature>
<comment type="similarity">
    <text evidence="1">Belongs to the sigma-70 factor family. ECF subfamily.</text>
</comment>
<name>A0A7W7VEW4_9PSEU</name>
<keyword evidence="5" id="KW-0804">Transcription</keyword>
<reference evidence="9 10" key="1">
    <citation type="submission" date="2020-08" db="EMBL/GenBank/DDBJ databases">
        <title>Genomic Encyclopedia of Type Strains, Phase III (KMG-III): the genomes of soil and plant-associated and newly described type strains.</title>
        <authorList>
            <person name="Whitman W."/>
        </authorList>
    </citation>
    <scope>NUCLEOTIDE SEQUENCE [LARGE SCALE GENOMIC DNA]</scope>
    <source>
        <strain evidence="9 10">CECT 8960</strain>
    </source>
</reference>
<dbReference type="Proteomes" id="UP000520767">
    <property type="component" value="Unassembled WGS sequence"/>
</dbReference>
<dbReference type="InterPro" id="IPR013325">
    <property type="entry name" value="RNA_pol_sigma_r2"/>
</dbReference>
<dbReference type="RefSeq" id="WP_311771170.1">
    <property type="nucleotide sequence ID" value="NZ_JACHJQ010000004.1"/>
</dbReference>
<evidence type="ECO:0000256" key="2">
    <source>
        <dbReference type="ARBA" id="ARBA00023015"/>
    </source>
</evidence>
<dbReference type="SUPFAM" id="SSF88946">
    <property type="entry name" value="Sigma2 domain of RNA polymerase sigma factors"/>
    <property type="match status" value="1"/>
</dbReference>
<evidence type="ECO:0000259" key="7">
    <source>
        <dbReference type="Pfam" id="PF04542"/>
    </source>
</evidence>
<dbReference type="InterPro" id="IPR013249">
    <property type="entry name" value="RNA_pol_sigma70_r4_t2"/>
</dbReference>
<sequence length="415" mass="43412">MTGDRRSDAELIAAVRRGDSEAYGELYERHLHAAKRAASCLSKTAAEREDLVADAFTRVLRVLRDGGGPTEEFRAYLLVTLRNAAISGARGATVSLYADVPEVYLPQPGGDPVLHQWDANAAASAFASLPERWRTVLWHTEVEDESPAEIAPLLGLRPNGVAALAYRAREGLRQAYLRAHLTEVEGRECQATVSKLAGWVRSSVPDPLSRKISKHLARCAECRVRADTLAKANAELRSSVAPLLLGASLAAGYLPAAAPVTVAKTLVAKAAAIVVIAATAVTTVASSPRVAACDPLAQVPALADPTSATETIIHGPVSFARPTAGAPSTGEPAVDGGGGAMPAGTEVPATSVPATSVPSAVPSPPRASVAEERIAAKEERKAEKEAAKSARKEAKEQAKAEKKAEKDAEKDDKGK</sequence>
<evidence type="ECO:0000256" key="6">
    <source>
        <dbReference type="SAM" id="MobiDB-lite"/>
    </source>
</evidence>
<feature type="compositionally biased region" description="Low complexity" evidence="6">
    <location>
        <begin position="347"/>
        <end position="360"/>
    </location>
</feature>
<gene>
    <name evidence="9" type="ORF">FHR82_003923</name>
</gene>
<dbReference type="AlphaFoldDB" id="A0A7W7VEW4"/>
<dbReference type="Gene3D" id="1.10.1740.10">
    <property type="match status" value="1"/>
</dbReference>
<dbReference type="InterPro" id="IPR007627">
    <property type="entry name" value="RNA_pol_sigma70_r2"/>
</dbReference>
<evidence type="ECO:0000256" key="5">
    <source>
        <dbReference type="ARBA" id="ARBA00023163"/>
    </source>
</evidence>
<dbReference type="InterPro" id="IPR036388">
    <property type="entry name" value="WH-like_DNA-bd_sf"/>
</dbReference>
<dbReference type="SUPFAM" id="SSF88659">
    <property type="entry name" value="Sigma3 and sigma4 domains of RNA polymerase sigma factors"/>
    <property type="match status" value="1"/>
</dbReference>
<keyword evidence="2" id="KW-0805">Transcription regulation</keyword>
<dbReference type="InterPro" id="IPR039425">
    <property type="entry name" value="RNA_pol_sigma-70-like"/>
</dbReference>
<proteinExistence type="inferred from homology"/>
<dbReference type="PANTHER" id="PTHR43133">
    <property type="entry name" value="RNA POLYMERASE ECF-TYPE SIGMA FACTO"/>
    <property type="match status" value="1"/>
</dbReference>
<keyword evidence="3" id="KW-0731">Sigma factor</keyword>
<evidence type="ECO:0000256" key="3">
    <source>
        <dbReference type="ARBA" id="ARBA00023082"/>
    </source>
</evidence>
<comment type="caution">
    <text evidence="9">The sequence shown here is derived from an EMBL/GenBank/DDBJ whole genome shotgun (WGS) entry which is preliminary data.</text>
</comment>
<keyword evidence="4" id="KW-0238">DNA-binding</keyword>
<dbReference type="EMBL" id="JACHJQ010000004">
    <property type="protein sequence ID" value="MBB4907681.1"/>
    <property type="molecule type" value="Genomic_DNA"/>
</dbReference>
<evidence type="ECO:0000259" key="8">
    <source>
        <dbReference type="Pfam" id="PF08281"/>
    </source>
</evidence>
<protein>
    <submittedName>
        <fullName evidence="9">RNA polymerase sigma factor (Sigma-70 family)</fullName>
    </submittedName>
</protein>
<dbReference type="InterPro" id="IPR014284">
    <property type="entry name" value="RNA_pol_sigma-70_dom"/>
</dbReference>
<dbReference type="PANTHER" id="PTHR43133:SF8">
    <property type="entry name" value="RNA POLYMERASE SIGMA FACTOR HI_1459-RELATED"/>
    <property type="match status" value="1"/>
</dbReference>
<dbReference type="InterPro" id="IPR013324">
    <property type="entry name" value="RNA_pol_sigma_r3/r4-like"/>
</dbReference>